<dbReference type="PATRIC" id="fig|54398.3.peg.679"/>
<dbReference type="Proteomes" id="UP000051634">
    <property type="component" value="Unassembled WGS sequence"/>
</dbReference>
<dbReference type="GO" id="GO:0003700">
    <property type="term" value="F:DNA-binding transcription factor activity"/>
    <property type="evidence" value="ECO:0007669"/>
    <property type="project" value="InterPro"/>
</dbReference>
<reference evidence="8 9" key="1">
    <citation type="submission" date="2015-11" db="EMBL/GenBank/DDBJ databases">
        <title>The genome of Candidatus Endoriftia persephone in Ridgeia piscesae and population structure of the North Eastern Pacific vestimentiferan symbionts.</title>
        <authorList>
            <person name="Perez M."/>
            <person name="Juniper K.S."/>
        </authorList>
    </citation>
    <scope>NUCLEOTIDE SEQUENCE [LARGE SCALE GENOMIC DNA]</scope>
    <source>
        <strain evidence="7">Ind10</strain>
        <strain evidence="6">Ind11</strain>
    </source>
</reference>
<dbReference type="InterPro" id="IPR000595">
    <property type="entry name" value="cNMP-bd_dom"/>
</dbReference>
<dbReference type="PANTHER" id="PTHR24567">
    <property type="entry name" value="CRP FAMILY TRANSCRIPTIONAL REGULATORY PROTEIN"/>
    <property type="match status" value="1"/>
</dbReference>
<dbReference type="InterPro" id="IPR036390">
    <property type="entry name" value="WH_DNA-bd_sf"/>
</dbReference>
<dbReference type="InterPro" id="IPR014710">
    <property type="entry name" value="RmlC-like_jellyroll"/>
</dbReference>
<protein>
    <submittedName>
        <fullName evidence="7">CRP/FNR family transcriptional regulator, cyclic AMP receptor protein</fullName>
    </submittedName>
</protein>
<dbReference type="SUPFAM" id="SSF51206">
    <property type="entry name" value="cAMP-binding domain-like"/>
    <property type="match status" value="1"/>
</dbReference>
<dbReference type="Gene3D" id="2.60.120.10">
    <property type="entry name" value="Jelly Rolls"/>
    <property type="match status" value="1"/>
</dbReference>
<proteinExistence type="predicted"/>
<dbReference type="SMART" id="SM00100">
    <property type="entry name" value="cNMP"/>
    <property type="match status" value="1"/>
</dbReference>
<keyword evidence="1" id="KW-0805">Transcription regulation</keyword>
<accession>A0A0T5Z4C4</accession>
<evidence type="ECO:0000313" key="8">
    <source>
        <dbReference type="Proteomes" id="UP000051276"/>
    </source>
</evidence>
<keyword evidence="2" id="KW-0238">DNA-binding</keyword>
<dbReference type="GO" id="GO:0005829">
    <property type="term" value="C:cytosol"/>
    <property type="evidence" value="ECO:0007669"/>
    <property type="project" value="TreeGrafter"/>
</dbReference>
<sequence length="217" mass="24952">MTIIKPPPQEPEYLQRFLSFCHRRRYPKNTEIIHIGDPSDVLYYLTEGSVAVYIEDDDGREIILTYLNKGEFIGEMGLFVPQPKRSVMVRTRTPCQIAEISYKRLEQLFDTELREYMKDTLYAMGAQLSQRLEQTSTKVGHLAFFDVTGRIARTLLDLCKEPDAMTHPDGMQIRITRQEIGRIVGCSREMAGRVLKNLEAQGLIYVKGKTIVVFGTR</sequence>
<dbReference type="PRINTS" id="PR00034">
    <property type="entry name" value="HTHCRP"/>
</dbReference>
<dbReference type="CDD" id="cd00038">
    <property type="entry name" value="CAP_ED"/>
    <property type="match status" value="1"/>
</dbReference>
<dbReference type="PANTHER" id="PTHR24567:SF68">
    <property type="entry name" value="DNA-BINDING TRANSCRIPTIONAL DUAL REGULATOR CRP"/>
    <property type="match status" value="1"/>
</dbReference>
<evidence type="ECO:0000313" key="9">
    <source>
        <dbReference type="Proteomes" id="UP000051634"/>
    </source>
</evidence>
<dbReference type="RefSeq" id="WP_005959123.1">
    <property type="nucleotide sequence ID" value="NZ_KQ556886.1"/>
</dbReference>
<evidence type="ECO:0000256" key="2">
    <source>
        <dbReference type="ARBA" id="ARBA00023125"/>
    </source>
</evidence>
<dbReference type="GO" id="GO:0003677">
    <property type="term" value="F:DNA binding"/>
    <property type="evidence" value="ECO:0007669"/>
    <property type="project" value="UniProtKB-KW"/>
</dbReference>
<dbReference type="Proteomes" id="UP000051276">
    <property type="component" value="Unassembled WGS sequence"/>
</dbReference>
<dbReference type="FunFam" id="1.10.10.10:FF:000006">
    <property type="entry name" value="cAMP-activated global transcriptional regulator CRP"/>
    <property type="match status" value="1"/>
</dbReference>
<keyword evidence="9" id="KW-1185">Reference proteome</keyword>
<dbReference type="InterPro" id="IPR018490">
    <property type="entry name" value="cNMP-bd_dom_sf"/>
</dbReference>
<evidence type="ECO:0000313" key="7">
    <source>
        <dbReference type="EMBL" id="KRT57696.1"/>
    </source>
</evidence>
<dbReference type="NCBIfam" id="NF008732">
    <property type="entry name" value="PRK11753.1"/>
    <property type="match status" value="1"/>
</dbReference>
<comment type="caution">
    <text evidence="7">The sequence shown here is derived from an EMBL/GenBank/DDBJ whole genome shotgun (WGS) entry which is preliminary data.</text>
</comment>
<organism evidence="7 8">
    <name type="scientific">endosymbiont of Ridgeia piscesae</name>
    <dbReference type="NCBI Taxonomy" id="54398"/>
    <lineage>
        <taxon>Bacteria</taxon>
        <taxon>Pseudomonadati</taxon>
        <taxon>Pseudomonadota</taxon>
        <taxon>Gammaproteobacteria</taxon>
        <taxon>sulfur-oxidizing symbionts</taxon>
    </lineage>
</organism>
<dbReference type="Pfam" id="PF00027">
    <property type="entry name" value="cNMP_binding"/>
    <property type="match status" value="1"/>
</dbReference>
<dbReference type="SMART" id="SM00419">
    <property type="entry name" value="HTH_CRP"/>
    <property type="match status" value="1"/>
</dbReference>
<dbReference type="SUPFAM" id="SSF46785">
    <property type="entry name" value="Winged helix' DNA-binding domain"/>
    <property type="match status" value="1"/>
</dbReference>
<dbReference type="PROSITE" id="PS00042">
    <property type="entry name" value="HTH_CRP_1"/>
    <property type="match status" value="1"/>
</dbReference>
<dbReference type="InterPro" id="IPR050397">
    <property type="entry name" value="Env_Response_Regulators"/>
</dbReference>
<dbReference type="Pfam" id="PF13545">
    <property type="entry name" value="HTH_Crp_2"/>
    <property type="match status" value="1"/>
</dbReference>
<name>A0A0T5Z4C4_9GAMM</name>
<evidence type="ECO:0000259" key="5">
    <source>
        <dbReference type="PROSITE" id="PS51063"/>
    </source>
</evidence>
<evidence type="ECO:0000313" key="6">
    <source>
        <dbReference type="EMBL" id="KRT54177.1"/>
    </source>
</evidence>
<dbReference type="AlphaFoldDB" id="A0A0T5Z4C4"/>
<dbReference type="InterPro" id="IPR012318">
    <property type="entry name" value="HTH_CRP"/>
</dbReference>
<evidence type="ECO:0000259" key="4">
    <source>
        <dbReference type="PROSITE" id="PS50042"/>
    </source>
</evidence>
<dbReference type="InterPro" id="IPR036388">
    <property type="entry name" value="WH-like_DNA-bd_sf"/>
</dbReference>
<dbReference type="Gene3D" id="1.10.10.10">
    <property type="entry name" value="Winged helix-like DNA-binding domain superfamily/Winged helix DNA-binding domain"/>
    <property type="match status" value="1"/>
</dbReference>
<evidence type="ECO:0000256" key="1">
    <source>
        <dbReference type="ARBA" id="ARBA00023015"/>
    </source>
</evidence>
<evidence type="ECO:0000256" key="3">
    <source>
        <dbReference type="ARBA" id="ARBA00023163"/>
    </source>
</evidence>
<keyword evidence="3" id="KW-0804">Transcription</keyword>
<dbReference type="EMBL" id="LMXI01000487">
    <property type="protein sequence ID" value="KRT57696.1"/>
    <property type="molecule type" value="Genomic_DNA"/>
</dbReference>
<dbReference type="STRING" id="54398.Ga0074115_10374"/>
<dbReference type="EMBL" id="LDXT01000093">
    <property type="protein sequence ID" value="KRT54177.1"/>
    <property type="molecule type" value="Genomic_DNA"/>
</dbReference>
<dbReference type="OrthoDB" id="61906at2"/>
<dbReference type="PROSITE" id="PS50042">
    <property type="entry name" value="CNMP_BINDING_3"/>
    <property type="match status" value="1"/>
</dbReference>
<dbReference type="PROSITE" id="PS51063">
    <property type="entry name" value="HTH_CRP_2"/>
    <property type="match status" value="1"/>
</dbReference>
<keyword evidence="7" id="KW-0675">Receptor</keyword>
<feature type="domain" description="HTH crp-type" evidence="5">
    <location>
        <begin position="145"/>
        <end position="217"/>
    </location>
</feature>
<gene>
    <name evidence="6" type="ORF">Ga0074115_10374</name>
    <name evidence="7" type="ORF">Ga0076813_12076</name>
</gene>
<feature type="domain" description="Cyclic nucleotide-binding" evidence="4">
    <location>
        <begin position="10"/>
        <end position="109"/>
    </location>
</feature>
<dbReference type="CDD" id="cd00092">
    <property type="entry name" value="HTH_CRP"/>
    <property type="match status" value="1"/>
</dbReference>
<dbReference type="InterPro" id="IPR018335">
    <property type="entry name" value="Tscrpt_reg_HTH_Crp-type_CS"/>
</dbReference>